<dbReference type="PANTHER" id="PTHR43792">
    <property type="entry name" value="GNAT FAMILY, PUTATIVE (AFU_ORTHOLOGUE AFUA_3G00765)-RELATED-RELATED"/>
    <property type="match status" value="1"/>
</dbReference>
<dbReference type="EMBL" id="JBCLVG010000002">
    <property type="protein sequence ID" value="MEN1946865.1"/>
    <property type="molecule type" value="Genomic_DNA"/>
</dbReference>
<dbReference type="SUPFAM" id="SSF55729">
    <property type="entry name" value="Acyl-CoA N-acyltransferases (Nat)"/>
    <property type="match status" value="1"/>
</dbReference>
<feature type="domain" description="N-acetyltransferase" evidence="1">
    <location>
        <begin position="15"/>
        <end position="185"/>
    </location>
</feature>
<dbReference type="InterPro" id="IPR000182">
    <property type="entry name" value="GNAT_dom"/>
</dbReference>
<dbReference type="InterPro" id="IPR051531">
    <property type="entry name" value="N-acetyltransferase"/>
</dbReference>
<dbReference type="RefSeq" id="WP_342113596.1">
    <property type="nucleotide sequence ID" value="NZ_JBCAUN010000002.1"/>
</dbReference>
<gene>
    <name evidence="2" type="ORF">WJX64_09920</name>
</gene>
<dbReference type="PANTHER" id="PTHR43792:SF1">
    <property type="entry name" value="N-ACETYLTRANSFERASE DOMAIN-CONTAINING PROTEIN"/>
    <property type="match status" value="1"/>
</dbReference>
<evidence type="ECO:0000259" key="1">
    <source>
        <dbReference type="PROSITE" id="PS51186"/>
    </source>
</evidence>
<dbReference type="PROSITE" id="PS51186">
    <property type="entry name" value="GNAT"/>
    <property type="match status" value="1"/>
</dbReference>
<dbReference type="Pfam" id="PF13302">
    <property type="entry name" value="Acetyltransf_3"/>
    <property type="match status" value="1"/>
</dbReference>
<organism evidence="2 3">
    <name type="scientific">Leifsonia stereocauli</name>
    <dbReference type="NCBI Taxonomy" id="3134136"/>
    <lineage>
        <taxon>Bacteria</taxon>
        <taxon>Bacillati</taxon>
        <taxon>Actinomycetota</taxon>
        <taxon>Actinomycetes</taxon>
        <taxon>Micrococcales</taxon>
        <taxon>Microbacteriaceae</taxon>
        <taxon>Leifsonia</taxon>
    </lineage>
</organism>
<evidence type="ECO:0000313" key="3">
    <source>
        <dbReference type="Proteomes" id="UP001425155"/>
    </source>
</evidence>
<accession>A0ABU9W4D4</accession>
<dbReference type="Gene3D" id="3.40.630.30">
    <property type="match status" value="1"/>
</dbReference>
<sequence length="189" mass="19404">MPILTARLILEPYTVDIAERLLAGVPAASDLWADGYPFADELDVARLYLRISAEHGDPAPFGPYVVRLRATGEAIGGLGFFGPPDAAADGTGEDATLDADGGDTPGGTLGGTVEFGYGLIPGARGAGLATEAVIAALHMAAALGALVARADTTPDNIASQRVMVKAGMTEVARSAASVVYERRLQAHEE</sequence>
<name>A0ABU9W4D4_9MICO</name>
<protein>
    <submittedName>
        <fullName evidence="2">GNAT family N-acetyltransferase</fullName>
    </submittedName>
</protein>
<evidence type="ECO:0000313" key="2">
    <source>
        <dbReference type="EMBL" id="MEN1946865.1"/>
    </source>
</evidence>
<comment type="caution">
    <text evidence="2">The sequence shown here is derived from an EMBL/GenBank/DDBJ whole genome shotgun (WGS) entry which is preliminary data.</text>
</comment>
<dbReference type="Proteomes" id="UP001425155">
    <property type="component" value="Unassembled WGS sequence"/>
</dbReference>
<keyword evidence="3" id="KW-1185">Reference proteome</keyword>
<proteinExistence type="predicted"/>
<dbReference type="InterPro" id="IPR016181">
    <property type="entry name" value="Acyl_CoA_acyltransferase"/>
</dbReference>
<reference evidence="2 3" key="1">
    <citation type="submission" date="2024-03" db="EMBL/GenBank/DDBJ databases">
        <title>YIM 134122 draft genome.</title>
        <authorList>
            <person name="Zuo S."/>
            <person name="Xiong L."/>
        </authorList>
    </citation>
    <scope>NUCLEOTIDE SEQUENCE [LARGE SCALE GENOMIC DNA]</scope>
    <source>
        <strain evidence="2 3">YIM 134122</strain>
    </source>
</reference>